<comment type="caution">
    <text evidence="2">The sequence shown here is derived from an EMBL/GenBank/DDBJ whole genome shotgun (WGS) entry which is preliminary data.</text>
</comment>
<keyword evidence="3" id="KW-1185">Reference proteome</keyword>
<evidence type="ECO:0000313" key="3">
    <source>
        <dbReference type="Proteomes" id="UP000662088"/>
    </source>
</evidence>
<feature type="transmembrane region" description="Helical" evidence="1">
    <location>
        <begin position="12"/>
        <end position="30"/>
    </location>
</feature>
<dbReference type="AlphaFoldDB" id="A0A8I0A6X0"/>
<protein>
    <submittedName>
        <fullName evidence="2">Uncharacterized protein</fullName>
    </submittedName>
</protein>
<accession>A0A8I0A6X0</accession>
<sequence length="65" mass="7186">MGKFMLSEEDYEYLTKGIAIGVGIGIFVGAFFENIIFTFAAGGVIGMISGLIYSTYKKFKKKEIM</sequence>
<evidence type="ECO:0000256" key="1">
    <source>
        <dbReference type="SAM" id="Phobius"/>
    </source>
</evidence>
<feature type="transmembrane region" description="Helical" evidence="1">
    <location>
        <begin position="36"/>
        <end position="56"/>
    </location>
</feature>
<keyword evidence="1" id="KW-0812">Transmembrane</keyword>
<dbReference type="RefSeq" id="WP_022212650.1">
    <property type="nucleotide sequence ID" value="NZ_JACOOQ010000032.1"/>
</dbReference>
<keyword evidence="1" id="KW-1133">Transmembrane helix</keyword>
<organism evidence="2 3">
    <name type="scientific">Clostridium lentum</name>
    <dbReference type="NCBI Taxonomy" id="2763037"/>
    <lineage>
        <taxon>Bacteria</taxon>
        <taxon>Bacillati</taxon>
        <taxon>Bacillota</taxon>
        <taxon>Clostridia</taxon>
        <taxon>Eubacteriales</taxon>
        <taxon>Clostridiaceae</taxon>
        <taxon>Clostridium</taxon>
    </lineage>
</organism>
<dbReference type="EMBL" id="JACOOQ010000032">
    <property type="protein sequence ID" value="MBC5641233.1"/>
    <property type="molecule type" value="Genomic_DNA"/>
</dbReference>
<name>A0A8I0A6X0_9CLOT</name>
<gene>
    <name evidence="2" type="ORF">H8R92_12770</name>
</gene>
<reference evidence="2" key="1">
    <citation type="submission" date="2020-08" db="EMBL/GenBank/DDBJ databases">
        <title>Genome public.</title>
        <authorList>
            <person name="Liu C."/>
            <person name="Sun Q."/>
        </authorList>
    </citation>
    <scope>NUCLEOTIDE SEQUENCE</scope>
    <source>
        <strain evidence="2">NSJ-42</strain>
    </source>
</reference>
<keyword evidence="1" id="KW-0472">Membrane</keyword>
<dbReference type="Proteomes" id="UP000662088">
    <property type="component" value="Unassembled WGS sequence"/>
</dbReference>
<evidence type="ECO:0000313" key="2">
    <source>
        <dbReference type="EMBL" id="MBC5641233.1"/>
    </source>
</evidence>
<proteinExistence type="predicted"/>